<keyword evidence="1" id="KW-0472">Membrane</keyword>
<keyword evidence="3" id="KW-1185">Reference proteome</keyword>
<evidence type="ECO:0000313" key="2">
    <source>
        <dbReference type="EMBL" id="BBX45251.1"/>
    </source>
</evidence>
<proteinExistence type="predicted"/>
<reference evidence="2 3" key="1">
    <citation type="journal article" date="2019" name="Emerg. Microbes Infect.">
        <title>Comprehensive subspecies identification of 175 nontuberculous mycobacteria species based on 7547 genomic profiles.</title>
        <authorList>
            <person name="Matsumoto Y."/>
            <person name="Kinjo T."/>
            <person name="Motooka D."/>
            <person name="Nabeya D."/>
            <person name="Jung N."/>
            <person name="Uechi K."/>
            <person name="Horii T."/>
            <person name="Iida T."/>
            <person name="Fujita J."/>
            <person name="Nakamura S."/>
        </authorList>
    </citation>
    <scope>NUCLEOTIDE SEQUENCE [LARGE SCALE GENOMIC DNA]</scope>
    <source>
        <strain evidence="2 3">JCM 12404</strain>
    </source>
</reference>
<dbReference type="AlphaFoldDB" id="A0A7I7KUJ9"/>
<dbReference type="KEGG" id="mcoo:MCOO_12660"/>
<evidence type="ECO:0000256" key="1">
    <source>
        <dbReference type="SAM" id="Phobius"/>
    </source>
</evidence>
<name>A0A7I7KUJ9_9MYCO</name>
<keyword evidence="1" id="KW-0812">Transmembrane</keyword>
<sequence length="47" mass="5361">MTSQLTPERTTSHAPKIEESNERIYLQPWFWMAVLSMIAIVLVTIAG</sequence>
<protein>
    <submittedName>
        <fullName evidence="2">Uncharacterized protein</fullName>
    </submittedName>
</protein>
<dbReference type="Proteomes" id="UP000465866">
    <property type="component" value="Chromosome"/>
</dbReference>
<accession>A0A7I7KUJ9</accession>
<feature type="transmembrane region" description="Helical" evidence="1">
    <location>
        <begin position="29"/>
        <end position="46"/>
    </location>
</feature>
<organism evidence="2 3">
    <name type="scientific">Mycobacterium cookii</name>
    <dbReference type="NCBI Taxonomy" id="1775"/>
    <lineage>
        <taxon>Bacteria</taxon>
        <taxon>Bacillati</taxon>
        <taxon>Actinomycetota</taxon>
        <taxon>Actinomycetes</taxon>
        <taxon>Mycobacteriales</taxon>
        <taxon>Mycobacteriaceae</taxon>
        <taxon>Mycobacterium</taxon>
    </lineage>
</organism>
<evidence type="ECO:0000313" key="3">
    <source>
        <dbReference type="Proteomes" id="UP000465866"/>
    </source>
</evidence>
<dbReference type="EMBL" id="AP022569">
    <property type="protein sequence ID" value="BBX45251.1"/>
    <property type="molecule type" value="Genomic_DNA"/>
</dbReference>
<gene>
    <name evidence="2" type="ORF">MCOO_12660</name>
</gene>
<keyword evidence="1" id="KW-1133">Transmembrane helix</keyword>
<dbReference type="RefSeq" id="WP_163775573.1">
    <property type="nucleotide sequence ID" value="NZ_AP022569.1"/>
</dbReference>